<keyword evidence="1" id="KW-0862">Zinc</keyword>
<proteinExistence type="predicted"/>
<reference evidence="3" key="1">
    <citation type="submission" date="2022-11" db="EMBL/GenBank/DDBJ databases">
        <title>Centuries of genome instability and evolution in soft-shell clam transmissible cancer (bioRxiv).</title>
        <authorList>
            <person name="Hart S.F.M."/>
            <person name="Yonemitsu M.A."/>
            <person name="Giersch R.M."/>
            <person name="Beal B.F."/>
            <person name="Arriagada G."/>
            <person name="Davis B.W."/>
            <person name="Ostrander E.A."/>
            <person name="Goff S.P."/>
            <person name="Metzger M.J."/>
        </authorList>
    </citation>
    <scope>NUCLEOTIDE SEQUENCE</scope>
    <source>
        <strain evidence="3">MELC-2E11</strain>
        <tissue evidence="3">Siphon/mantle</tissue>
    </source>
</reference>
<dbReference type="PANTHER" id="PTHR25462:SF296">
    <property type="entry name" value="MEIOTIC P26, ISOFORM F"/>
    <property type="match status" value="1"/>
</dbReference>
<accession>A0ABY7FTF7</accession>
<gene>
    <name evidence="3" type="ORF">MAR_038556</name>
</gene>
<evidence type="ECO:0000313" key="3">
    <source>
        <dbReference type="EMBL" id="WAR24887.1"/>
    </source>
</evidence>
<dbReference type="InterPro" id="IPR011042">
    <property type="entry name" value="6-blade_b-propeller_TolB-like"/>
</dbReference>
<dbReference type="SUPFAM" id="SSF63825">
    <property type="entry name" value="YWTD domain"/>
    <property type="match status" value="1"/>
</dbReference>
<keyword evidence="1" id="KW-0479">Metal-binding</keyword>
<evidence type="ECO:0000259" key="2">
    <source>
        <dbReference type="PROSITE" id="PS50119"/>
    </source>
</evidence>
<dbReference type="Gene3D" id="2.120.10.30">
    <property type="entry name" value="TolB, C-terminal domain"/>
    <property type="match status" value="1"/>
</dbReference>
<dbReference type="SUPFAM" id="SSF57845">
    <property type="entry name" value="B-box zinc-binding domain"/>
    <property type="match status" value="1"/>
</dbReference>
<dbReference type="Gene3D" id="3.30.160.60">
    <property type="entry name" value="Classic Zinc Finger"/>
    <property type="match status" value="1"/>
</dbReference>
<keyword evidence="1" id="KW-0863">Zinc-finger</keyword>
<dbReference type="Proteomes" id="UP001164746">
    <property type="component" value="Chromosome 13"/>
</dbReference>
<feature type="domain" description="B box-type" evidence="2">
    <location>
        <begin position="61"/>
        <end position="105"/>
    </location>
</feature>
<protein>
    <submittedName>
        <fullName evidence="3">TRI45-like protein</fullName>
    </submittedName>
</protein>
<keyword evidence="4" id="KW-1185">Reference proteome</keyword>
<evidence type="ECO:0000313" key="4">
    <source>
        <dbReference type="Proteomes" id="UP001164746"/>
    </source>
</evidence>
<dbReference type="EMBL" id="CP111024">
    <property type="protein sequence ID" value="WAR24887.1"/>
    <property type="molecule type" value="Genomic_DNA"/>
</dbReference>
<name>A0ABY7FTF7_MYAAR</name>
<dbReference type="InterPro" id="IPR000315">
    <property type="entry name" value="Znf_B-box"/>
</dbReference>
<dbReference type="PANTHER" id="PTHR25462">
    <property type="entry name" value="BONUS, ISOFORM C-RELATED"/>
    <property type="match status" value="1"/>
</dbReference>
<evidence type="ECO:0000256" key="1">
    <source>
        <dbReference type="PROSITE-ProRule" id="PRU00024"/>
    </source>
</evidence>
<dbReference type="PROSITE" id="PS50119">
    <property type="entry name" value="ZF_BBOX"/>
    <property type="match status" value="2"/>
</dbReference>
<sequence>MSINIPRIHRLELHCQDCQQSLCVACLQQHNKFAGMRNHRLVSQQEHRSLTVTMETGSQEGEMFRCPQHEEKPLNMYCQECDFVTCSVCVATKHRDCSGIEFIPNISRDVRNSPLHIMVKEDFHFLKDQLEQIKTARGQNSKAIEVSCEGIEEQLRGLRDNFNKHLDDLEMDVHKELEERSSKLHKRFQTDMGRIEKMMYVVQVKINELENRTFSDAEAFINTKMAEKKAKTCKAFIRDITADLGKENLKFEPNEELIEFLHGASNLGVFVNNNTFHGSLVAAGIVVAKVECAAYFFVATKGSRKTLAKLNKYLQELENISLPDTPAGLAKVNDQELALGFETAKKIEIYQFQNELQISRTIDISCEYIGMACFKEEIYLTAKGKLFDVPDLHIFEMNEKKNTIIKVEKDSMKPFFTSPTDIAVHPELEYIYICDDKRGLVCLERDGTLVSVATHPDLRRPRGVHVTSQGQVFVCGNRSNTVFQLEADNETLKAILNEKHGIKSPQGLCFHTQKSRLFVMSGTDTVQVFNIN</sequence>
<dbReference type="CDD" id="cd19757">
    <property type="entry name" value="Bbox1"/>
    <property type="match status" value="1"/>
</dbReference>
<feature type="domain" description="B box-type" evidence="2">
    <location>
        <begin position="7"/>
        <end position="44"/>
    </location>
</feature>
<dbReference type="InterPro" id="IPR047153">
    <property type="entry name" value="TRIM45/56/19-like"/>
</dbReference>
<dbReference type="Pfam" id="PF00643">
    <property type="entry name" value="zf-B_box"/>
    <property type="match status" value="1"/>
</dbReference>
<organism evidence="3 4">
    <name type="scientific">Mya arenaria</name>
    <name type="common">Soft-shell clam</name>
    <dbReference type="NCBI Taxonomy" id="6604"/>
    <lineage>
        <taxon>Eukaryota</taxon>
        <taxon>Metazoa</taxon>
        <taxon>Spiralia</taxon>
        <taxon>Lophotrochozoa</taxon>
        <taxon>Mollusca</taxon>
        <taxon>Bivalvia</taxon>
        <taxon>Autobranchia</taxon>
        <taxon>Heteroconchia</taxon>
        <taxon>Euheterodonta</taxon>
        <taxon>Imparidentia</taxon>
        <taxon>Neoheterodontei</taxon>
        <taxon>Myida</taxon>
        <taxon>Myoidea</taxon>
        <taxon>Myidae</taxon>
        <taxon>Mya</taxon>
    </lineage>
</organism>